<dbReference type="InterPro" id="IPR036596">
    <property type="entry name" value="Cyt-C_aa3_sf"/>
</dbReference>
<evidence type="ECO:0000259" key="2">
    <source>
        <dbReference type="Pfam" id="PF07835"/>
    </source>
</evidence>
<name>A0A031K0D5_9SPHN</name>
<evidence type="ECO:0000313" key="3">
    <source>
        <dbReference type="EMBL" id="EZP83421.1"/>
    </source>
</evidence>
<dbReference type="InterPro" id="IPR012422">
    <property type="entry name" value="Cyt_c_oxidase_su4_bac-aa3"/>
</dbReference>
<dbReference type="Gene3D" id="1.20.5.160">
    <property type="entry name" value="Bacterial aa3 type cytochrome c oxidase subunit IV"/>
    <property type="match status" value="1"/>
</dbReference>
<feature type="domain" description="Cytochrome c oxidase subunit IV bacterial aa3 type" evidence="2">
    <location>
        <begin position="2"/>
        <end position="34"/>
    </location>
</feature>
<keyword evidence="1" id="KW-1133">Transmembrane helix</keyword>
<dbReference type="Proteomes" id="UP000024329">
    <property type="component" value="Unassembled WGS sequence"/>
</dbReference>
<protein>
    <submittedName>
        <fullName evidence="3">Bacterial aa3 type cytochrome c oxidase subunit IV</fullName>
    </submittedName>
</protein>
<dbReference type="PATRIC" id="fig|158500.4.peg.1569"/>
<dbReference type="EMBL" id="JFYZ01000003">
    <property type="protein sequence ID" value="EZP83421.1"/>
    <property type="molecule type" value="Genomic_DNA"/>
</dbReference>
<gene>
    <name evidence="3" type="ORF">BV97_01532</name>
</gene>
<accession>A0A031K0D5</accession>
<dbReference type="SUPFAM" id="SSF81469">
    <property type="entry name" value="Bacterial aa3 type cytochrome c oxidase subunit IV"/>
    <property type="match status" value="1"/>
</dbReference>
<sequence length="41" mass="4139">MASGNDIKAATETYNGFIKAATWSTGVIIVIAALVVGLIAS</sequence>
<dbReference type="AlphaFoldDB" id="A0A031K0D5"/>
<dbReference type="RefSeq" id="WP_081798950.1">
    <property type="nucleotide sequence ID" value="NZ_BSFC01000024.1"/>
</dbReference>
<reference evidence="3 4" key="1">
    <citation type="submission" date="2014-03" db="EMBL/GenBank/DDBJ databases">
        <title>Whole genome sequence of Novosphingobium resinovorum KF1.</title>
        <authorList>
            <person name="Gan H.M."/>
            <person name="Gan H.Y."/>
            <person name="Chew T.H."/>
            <person name="Savka M.A."/>
        </authorList>
    </citation>
    <scope>NUCLEOTIDE SEQUENCE [LARGE SCALE GENOMIC DNA]</scope>
    <source>
        <strain evidence="3 4">KF1</strain>
    </source>
</reference>
<feature type="transmembrane region" description="Helical" evidence="1">
    <location>
        <begin position="20"/>
        <end position="40"/>
    </location>
</feature>
<keyword evidence="1" id="KW-0812">Transmembrane</keyword>
<evidence type="ECO:0000313" key="4">
    <source>
        <dbReference type="Proteomes" id="UP000024329"/>
    </source>
</evidence>
<keyword evidence="1" id="KW-0472">Membrane</keyword>
<evidence type="ECO:0000256" key="1">
    <source>
        <dbReference type="SAM" id="Phobius"/>
    </source>
</evidence>
<dbReference type="Pfam" id="PF07835">
    <property type="entry name" value="COX4_pro_2"/>
    <property type="match status" value="1"/>
</dbReference>
<proteinExistence type="predicted"/>
<comment type="caution">
    <text evidence="3">The sequence shown here is derived from an EMBL/GenBank/DDBJ whole genome shotgun (WGS) entry which is preliminary data.</text>
</comment>
<organism evidence="3 4">
    <name type="scientific">Novosphingobium resinovorum</name>
    <dbReference type="NCBI Taxonomy" id="158500"/>
    <lineage>
        <taxon>Bacteria</taxon>
        <taxon>Pseudomonadati</taxon>
        <taxon>Pseudomonadota</taxon>
        <taxon>Alphaproteobacteria</taxon>
        <taxon>Sphingomonadales</taxon>
        <taxon>Sphingomonadaceae</taxon>
        <taxon>Novosphingobium</taxon>
    </lineage>
</organism>